<comment type="caution">
    <text evidence="4">The sequence shown here is derived from an EMBL/GenBank/DDBJ whole genome shotgun (WGS) entry which is preliminary data.</text>
</comment>
<dbReference type="Proteomes" id="UP001310692">
    <property type="component" value="Unassembled WGS sequence"/>
</dbReference>
<name>A0ABU7LXP7_9PROT</name>
<feature type="domain" description="Zinc finger/thioredoxin putative" evidence="3">
    <location>
        <begin position="1"/>
        <end position="35"/>
    </location>
</feature>
<evidence type="ECO:0000256" key="2">
    <source>
        <dbReference type="SAM" id="Phobius"/>
    </source>
</evidence>
<dbReference type="Pfam" id="PF13717">
    <property type="entry name" value="Zn_ribbon_4"/>
    <property type="match status" value="1"/>
</dbReference>
<feature type="compositionally biased region" description="Basic and acidic residues" evidence="1">
    <location>
        <begin position="56"/>
        <end position="73"/>
    </location>
</feature>
<evidence type="ECO:0000259" key="3">
    <source>
        <dbReference type="Pfam" id="PF13717"/>
    </source>
</evidence>
<dbReference type="InterPro" id="IPR011723">
    <property type="entry name" value="Znf/thioredoxin_put"/>
</dbReference>
<feature type="region of interest" description="Disordered" evidence="1">
    <location>
        <begin position="45"/>
        <end position="77"/>
    </location>
</feature>
<sequence>MILSCPNCSTRYRADAAAIGSGGRKVRCASCSHVWAVEPEPAAELPVIEPAPEPDSEPKQPHRAFRERAEQRRKQASRAAAGGAWGGLAVAVAGALVAAVLFRADVVNLFPQASSAYAMVGLEANPYGLSIEDFSVARHDADGQPTVVIEGVVRNVDRHAQSAPALRAALLDGQSQTLLEWTVLVEGGELSAGERRAFRTVVADPPHAAAQAEVTLAGVEVAPAPAPAGAHGETEDAIVADAGHH</sequence>
<evidence type="ECO:0000256" key="1">
    <source>
        <dbReference type="SAM" id="MobiDB-lite"/>
    </source>
</evidence>
<keyword evidence="2" id="KW-1133">Transmembrane helix</keyword>
<keyword evidence="2" id="KW-0472">Membrane</keyword>
<keyword evidence="5" id="KW-1185">Reference proteome</keyword>
<gene>
    <name evidence="4" type="ORF">V0U35_06535</name>
</gene>
<evidence type="ECO:0000313" key="5">
    <source>
        <dbReference type="Proteomes" id="UP001310692"/>
    </source>
</evidence>
<organism evidence="4 5">
    <name type="scientific">Hyphobacterium marinum</name>
    <dbReference type="NCBI Taxonomy" id="3116574"/>
    <lineage>
        <taxon>Bacteria</taxon>
        <taxon>Pseudomonadati</taxon>
        <taxon>Pseudomonadota</taxon>
        <taxon>Alphaproteobacteria</taxon>
        <taxon>Maricaulales</taxon>
        <taxon>Maricaulaceae</taxon>
        <taxon>Hyphobacterium</taxon>
    </lineage>
</organism>
<keyword evidence="2" id="KW-0812">Transmembrane</keyword>
<dbReference type="InterPro" id="IPR047676">
    <property type="entry name" value="FxLYD_dom"/>
</dbReference>
<dbReference type="NCBIfam" id="TIGR02098">
    <property type="entry name" value="MJ0042_CXXC"/>
    <property type="match status" value="1"/>
</dbReference>
<dbReference type="RefSeq" id="WP_330195872.1">
    <property type="nucleotide sequence ID" value="NZ_JAZDRO010000002.1"/>
</dbReference>
<dbReference type="EMBL" id="JAZDRO010000002">
    <property type="protein sequence ID" value="MEE2566333.1"/>
    <property type="molecule type" value="Genomic_DNA"/>
</dbReference>
<feature type="transmembrane region" description="Helical" evidence="2">
    <location>
        <begin position="79"/>
        <end position="102"/>
    </location>
</feature>
<reference evidence="4 5" key="1">
    <citation type="submission" date="2024-01" db="EMBL/GenBank/DDBJ databases">
        <title>Hyphobacterium bacterium isolated from marine sediment.</title>
        <authorList>
            <person name="Zhao S."/>
        </authorList>
    </citation>
    <scope>NUCLEOTIDE SEQUENCE [LARGE SCALE GENOMIC DNA]</scope>
    <source>
        <strain evidence="4 5">Y60-23</strain>
    </source>
</reference>
<accession>A0ABU7LXP7</accession>
<protein>
    <submittedName>
        <fullName evidence="4">MJ0042-type zinc finger domain-containing protein</fullName>
    </submittedName>
</protein>
<proteinExistence type="predicted"/>
<dbReference type="NCBIfam" id="NF038353">
    <property type="entry name" value="FxLYD_dom"/>
    <property type="match status" value="1"/>
</dbReference>
<evidence type="ECO:0000313" key="4">
    <source>
        <dbReference type="EMBL" id="MEE2566333.1"/>
    </source>
</evidence>